<dbReference type="OrthoDB" id="206201at2759"/>
<evidence type="ECO:0000259" key="3">
    <source>
        <dbReference type="Pfam" id="PF24476"/>
    </source>
</evidence>
<accession>A0A9P5HGN8</accession>
<evidence type="ECO:0000259" key="2">
    <source>
        <dbReference type="Pfam" id="PF00082"/>
    </source>
</evidence>
<proteinExistence type="predicted"/>
<dbReference type="PANTHER" id="PTHR35186:SF4">
    <property type="entry name" value="PRION-INHIBITION AND PROPAGATION HELO DOMAIN-CONTAINING PROTEIN"/>
    <property type="match status" value="1"/>
</dbReference>
<feature type="domain" description="DUF7580" evidence="3">
    <location>
        <begin position="300"/>
        <end position="528"/>
    </location>
</feature>
<feature type="compositionally biased region" description="Basic and acidic residues" evidence="1">
    <location>
        <begin position="258"/>
        <end position="278"/>
    </location>
</feature>
<keyword evidence="5" id="KW-1185">Reference proteome</keyword>
<reference evidence="4" key="1">
    <citation type="submission" date="2020-03" db="EMBL/GenBank/DDBJ databases">
        <title>Draft Genome Sequence of Cylindrodendrum hubeiense.</title>
        <authorList>
            <person name="Buettner E."/>
            <person name="Kellner H."/>
        </authorList>
    </citation>
    <scope>NUCLEOTIDE SEQUENCE</scope>
    <source>
        <strain evidence="4">IHI 201604</strain>
    </source>
</reference>
<dbReference type="InterPro" id="IPR036852">
    <property type="entry name" value="Peptidase_S8/S53_dom_sf"/>
</dbReference>
<feature type="domain" description="Peptidase S8/S53" evidence="2">
    <location>
        <begin position="659"/>
        <end position="786"/>
    </location>
</feature>
<dbReference type="GO" id="GO:0004252">
    <property type="term" value="F:serine-type endopeptidase activity"/>
    <property type="evidence" value="ECO:0007669"/>
    <property type="project" value="InterPro"/>
</dbReference>
<comment type="caution">
    <text evidence="4">The sequence shown here is derived from an EMBL/GenBank/DDBJ whole genome shotgun (WGS) entry which is preliminary data.</text>
</comment>
<dbReference type="InterPro" id="IPR056002">
    <property type="entry name" value="DUF7580"/>
</dbReference>
<dbReference type="GO" id="GO:0006508">
    <property type="term" value="P:proteolysis"/>
    <property type="evidence" value="ECO:0007669"/>
    <property type="project" value="InterPro"/>
</dbReference>
<feature type="region of interest" description="Disordered" evidence="1">
    <location>
        <begin position="258"/>
        <end position="281"/>
    </location>
</feature>
<dbReference type="CDD" id="cd00306">
    <property type="entry name" value="Peptidases_S8_S53"/>
    <property type="match status" value="1"/>
</dbReference>
<sequence>MSQMATLSHPSSGMAMMATDALDVLAAACSVAAARLTGETLYDDSRTRLQQTMERLIQISTDSRNQSTATNQAHQAARSEVIGFADSLLREFYYPDPSEIPPGDQLFGLSRLPSLEQLYGGPELDRLCTFLQQKAEAPQFASNSNDLDRSVSEPFWDANSLPCPPSPSRWHSRDIEETLWACLLNQTECACDFEPGNRHDRHLRKLAIRCPPLKAPDESGDKVTFSLRFASAEEKCREFGQCKSSTRCKHRSIISVRRPSEEAADGKHTNSTRDDGKHKPATQAFHDVAKNNTYMLDPATGQLCEELRLHHGIELAFFVHRDDELGLRLRKLHPYSSSKSAQTFWQSQLSLDDMLRENNNSRTFEPRQQLALAYCIALTVWQYYDTHWMHIPFSREQIHIVKEERKLTFPYVAPHHWSNDSKSHERLKHQFMGFVYPKVMALGILLIEICQQSPFSDRDQRDLSGDLIFHNYSNFYELIRGFQQKWLPDYVEVVKKCFERTLFKETETWDVESRRQILFEQIVVPLERLYLYGAQGMTLRALPDSNIYNTPSPLIDNTDDENPAWPYTDSSVRHRSRKGQLLSDAKQEFEDVNKMLKTLESRDLTQLPTQRRVKIAVLDTGCSPGILGANLALRTKRLQWLDYVEPGNTKCALKHVALTEKVDIVSMSFGFKSNDTTVSNTISYCQNMRKRDILFFAAANNLGTAQKEMFPAAQYLDVISVRGTNLYDSFMDQYNAEPHPGWQEQVSERCLFGTLATDGCDGAWLHIEGCSIATPILAATASLFLQYIMYLCRVYPHYDWLLQRLFQKEYMMRLFKQVGSKHDEEKRCFVAPRRLFTGLDDIENTSLEDIEKQIEWQIIN</sequence>
<dbReference type="InterPro" id="IPR000209">
    <property type="entry name" value="Peptidase_S8/S53_dom"/>
</dbReference>
<dbReference type="EMBL" id="JAANBB010000034">
    <property type="protein sequence ID" value="KAF7554299.1"/>
    <property type="molecule type" value="Genomic_DNA"/>
</dbReference>
<dbReference type="Pfam" id="PF24476">
    <property type="entry name" value="DUF7580"/>
    <property type="match status" value="1"/>
</dbReference>
<evidence type="ECO:0000256" key="1">
    <source>
        <dbReference type="SAM" id="MobiDB-lite"/>
    </source>
</evidence>
<dbReference type="SUPFAM" id="SSF52743">
    <property type="entry name" value="Subtilisin-like"/>
    <property type="match status" value="1"/>
</dbReference>
<dbReference type="Gene3D" id="3.40.50.200">
    <property type="entry name" value="Peptidase S8/S53 domain"/>
    <property type="match status" value="1"/>
</dbReference>
<protein>
    <recommendedName>
        <fullName evidence="6">Peptidase S8/S53 domain-containing protein</fullName>
    </recommendedName>
</protein>
<evidence type="ECO:0000313" key="5">
    <source>
        <dbReference type="Proteomes" id="UP000722485"/>
    </source>
</evidence>
<organism evidence="4 5">
    <name type="scientific">Cylindrodendrum hubeiense</name>
    <dbReference type="NCBI Taxonomy" id="595255"/>
    <lineage>
        <taxon>Eukaryota</taxon>
        <taxon>Fungi</taxon>
        <taxon>Dikarya</taxon>
        <taxon>Ascomycota</taxon>
        <taxon>Pezizomycotina</taxon>
        <taxon>Sordariomycetes</taxon>
        <taxon>Hypocreomycetidae</taxon>
        <taxon>Hypocreales</taxon>
        <taxon>Nectriaceae</taxon>
        <taxon>Cylindrodendrum</taxon>
    </lineage>
</organism>
<name>A0A9P5HGN8_9HYPO</name>
<dbReference type="Pfam" id="PF00082">
    <property type="entry name" value="Peptidase_S8"/>
    <property type="match status" value="1"/>
</dbReference>
<evidence type="ECO:0000313" key="4">
    <source>
        <dbReference type="EMBL" id="KAF7554299.1"/>
    </source>
</evidence>
<gene>
    <name evidence="4" type="ORF">G7Z17_g2996</name>
</gene>
<evidence type="ECO:0008006" key="6">
    <source>
        <dbReference type="Google" id="ProtNLM"/>
    </source>
</evidence>
<dbReference type="AlphaFoldDB" id="A0A9P5HGN8"/>
<dbReference type="PANTHER" id="PTHR35186">
    <property type="entry name" value="ANK_REP_REGION DOMAIN-CONTAINING PROTEIN"/>
    <property type="match status" value="1"/>
</dbReference>
<dbReference type="Proteomes" id="UP000722485">
    <property type="component" value="Unassembled WGS sequence"/>
</dbReference>